<reference evidence="4 5" key="1">
    <citation type="submission" date="2015-12" db="EMBL/GenBank/DDBJ databases">
        <title>Dictyostelia acquired genes for synthesis and detection of signals that induce cell-type specialization by lateral gene transfer from prokaryotes.</title>
        <authorList>
            <person name="Gloeckner G."/>
            <person name="Schaap P."/>
        </authorList>
    </citation>
    <scope>NUCLEOTIDE SEQUENCE [LARGE SCALE GENOMIC DNA]</scope>
    <source>
        <strain evidence="4 5">TK</strain>
    </source>
</reference>
<evidence type="ECO:0000313" key="5">
    <source>
        <dbReference type="Proteomes" id="UP000076078"/>
    </source>
</evidence>
<evidence type="ECO:0000256" key="1">
    <source>
        <dbReference type="ARBA" id="ARBA00010211"/>
    </source>
</evidence>
<dbReference type="AlphaFoldDB" id="A0A152A277"/>
<feature type="domain" description="Fumarylacetoacetase-like C-terminal" evidence="3">
    <location>
        <begin position="92"/>
        <end position="307"/>
    </location>
</feature>
<dbReference type="PANTHER" id="PTHR42796">
    <property type="entry name" value="FUMARYLACETOACETATE HYDROLASE DOMAIN-CONTAINING PROTEIN 2A-RELATED"/>
    <property type="match status" value="1"/>
</dbReference>
<dbReference type="FunFam" id="3.90.850.10:FF:000002">
    <property type="entry name" value="2-hydroxyhepta-2,4-diene-1,7-dioate isomerase"/>
    <property type="match status" value="1"/>
</dbReference>
<name>A0A152A277_TIELA</name>
<comment type="similarity">
    <text evidence="1">Belongs to the FAH family.</text>
</comment>
<dbReference type="EMBL" id="LODT01000015">
    <property type="protein sequence ID" value="KYR00362.1"/>
    <property type="molecule type" value="Genomic_DNA"/>
</dbReference>
<dbReference type="InterPro" id="IPR011234">
    <property type="entry name" value="Fumarylacetoacetase-like_C"/>
</dbReference>
<dbReference type="Proteomes" id="UP000076078">
    <property type="component" value="Unassembled WGS sequence"/>
</dbReference>
<dbReference type="InParanoid" id="A0A152A277"/>
<dbReference type="SUPFAM" id="SSF56529">
    <property type="entry name" value="FAH"/>
    <property type="match status" value="1"/>
</dbReference>
<organism evidence="4 5">
    <name type="scientific">Tieghemostelium lacteum</name>
    <name type="common">Slime mold</name>
    <name type="synonym">Dictyostelium lacteum</name>
    <dbReference type="NCBI Taxonomy" id="361077"/>
    <lineage>
        <taxon>Eukaryota</taxon>
        <taxon>Amoebozoa</taxon>
        <taxon>Evosea</taxon>
        <taxon>Eumycetozoa</taxon>
        <taxon>Dictyostelia</taxon>
        <taxon>Dictyosteliales</taxon>
        <taxon>Raperosteliaceae</taxon>
        <taxon>Tieghemostelium</taxon>
    </lineage>
</organism>
<dbReference type="OrthoDB" id="411064at2759"/>
<comment type="caution">
    <text evidence="4">The sequence shown here is derived from an EMBL/GenBank/DDBJ whole genome shotgun (WGS) entry which is preliminary data.</text>
</comment>
<gene>
    <name evidence="4" type="ORF">DLAC_03108</name>
</gene>
<dbReference type="InterPro" id="IPR036663">
    <property type="entry name" value="Fumarylacetoacetase_C_sf"/>
</dbReference>
<dbReference type="GO" id="GO:0006107">
    <property type="term" value="P:oxaloacetate metabolic process"/>
    <property type="evidence" value="ECO:0007669"/>
    <property type="project" value="UniProtKB-ARBA"/>
</dbReference>
<evidence type="ECO:0000313" key="4">
    <source>
        <dbReference type="EMBL" id="KYR00362.1"/>
    </source>
</evidence>
<dbReference type="PANTHER" id="PTHR42796:SF4">
    <property type="entry name" value="FUMARYLACETOACETATE HYDROLASE DOMAIN-CONTAINING PROTEIN 2A"/>
    <property type="match status" value="1"/>
</dbReference>
<keyword evidence="4" id="KW-0378">Hydrolase</keyword>
<dbReference type="OMA" id="CNKIVAP"/>
<dbReference type="GO" id="GO:0046872">
    <property type="term" value="F:metal ion binding"/>
    <property type="evidence" value="ECO:0007669"/>
    <property type="project" value="UniProtKB-KW"/>
</dbReference>
<keyword evidence="5" id="KW-1185">Reference proteome</keyword>
<evidence type="ECO:0000259" key="3">
    <source>
        <dbReference type="Pfam" id="PF01557"/>
    </source>
</evidence>
<dbReference type="STRING" id="361077.A0A152A277"/>
<dbReference type="FunCoup" id="A0A152A277">
    <property type="interactions" value="5"/>
</dbReference>
<keyword evidence="2" id="KW-0479">Metal-binding</keyword>
<dbReference type="GO" id="GO:0016787">
    <property type="term" value="F:hydrolase activity"/>
    <property type="evidence" value="ECO:0007669"/>
    <property type="project" value="UniProtKB-KW"/>
</dbReference>
<accession>A0A152A277</accession>
<dbReference type="Gene3D" id="3.90.850.10">
    <property type="entry name" value="Fumarylacetoacetase-like, C-terminal domain"/>
    <property type="match status" value="1"/>
</dbReference>
<dbReference type="InterPro" id="IPR051121">
    <property type="entry name" value="FAH"/>
</dbReference>
<sequence length="308" mass="34512">MINNNIFNKSKDLLKLVTFEYQNSKRIGALFDKFVIDLQQACKSMPSDMKSLLSLGTTEYNKIINVLESDNEKYRISLDSIKIKAPIENPDKVICIGLNFRDHAKEGNFQIPSEPVVFSKFVNSICGHNDFIVKPKETDQVDYEVELVIVIGKEAKNVSKEEALSYVAGYTVGNDISARDWQLHKPAGQWLLGKSFDTFAPIGPSITINPLQIDSQRDIVSLDPNHLNLKCILNGETLQNGNTKEFVFNSQELISYISRVITLKPGDIIFTGTPAGVGFTRNPPLYLKPGDHVVCEIENLGKLENYVK</sequence>
<evidence type="ECO:0000256" key="2">
    <source>
        <dbReference type="ARBA" id="ARBA00022723"/>
    </source>
</evidence>
<proteinExistence type="inferred from homology"/>
<protein>
    <submittedName>
        <fullName evidence="4">Fumarylacetoacetate (FAA) hydrolase domain-containing protein</fullName>
    </submittedName>
</protein>
<dbReference type="Pfam" id="PF01557">
    <property type="entry name" value="FAA_hydrolase"/>
    <property type="match status" value="1"/>
</dbReference>
<dbReference type="GO" id="GO:0050163">
    <property type="term" value="F:oxaloacetate tautomerase activity"/>
    <property type="evidence" value="ECO:0007669"/>
    <property type="project" value="UniProtKB-ARBA"/>
</dbReference>